<dbReference type="AlphaFoldDB" id="A0A9D3PCE6"/>
<dbReference type="CDD" id="cd00054">
    <property type="entry name" value="EGF_CA"/>
    <property type="match status" value="2"/>
</dbReference>
<dbReference type="SMART" id="SM00181">
    <property type="entry name" value="EGF"/>
    <property type="match status" value="4"/>
</dbReference>
<feature type="domain" description="Fibronectin type-III" evidence="11">
    <location>
        <begin position="707"/>
        <end position="796"/>
    </location>
</feature>
<evidence type="ECO:0000256" key="2">
    <source>
        <dbReference type="ARBA" id="ARBA00008673"/>
    </source>
</evidence>
<dbReference type="FunFam" id="2.60.40.10:FF:000099">
    <property type="entry name" value="Fibronectin 1"/>
    <property type="match status" value="4"/>
</dbReference>
<gene>
    <name evidence="13" type="ORF">MATL_G00241490</name>
</gene>
<dbReference type="Pfam" id="PF00147">
    <property type="entry name" value="Fibrinogen_C"/>
    <property type="match status" value="1"/>
</dbReference>
<dbReference type="InterPro" id="IPR014716">
    <property type="entry name" value="Fibrinogen_a/b/g_C_1"/>
</dbReference>
<evidence type="ECO:0000256" key="4">
    <source>
        <dbReference type="ARBA" id="ARBA00022530"/>
    </source>
</evidence>
<keyword evidence="5" id="KW-0245">EGF-like domain</keyword>
<name>A0A9D3PCE6_MEGAT</name>
<dbReference type="Pfam" id="PF00041">
    <property type="entry name" value="fn3"/>
    <property type="match status" value="7"/>
</dbReference>
<comment type="caution">
    <text evidence="13">The sequence shown here is derived from an EMBL/GenBank/DDBJ whole genome shotgun (WGS) entry which is preliminary data.</text>
</comment>
<dbReference type="SMART" id="SM00060">
    <property type="entry name" value="FN3"/>
    <property type="match status" value="7"/>
</dbReference>
<sequence>MILRLNGRAGAFLLLGALCELTCLGMADDPAAPAAAGEKGVTFSHVYKIDLAKSSDCKMLPAQDQAGEVQGSTDTVTLDGENDIVFRHNIRLQSPRCDCEDSEAFKSLLYRVNGLEEEVTYLKNQCSQGCCSRGAGVDTTCSGHGTFQHDTCSCLCDPGWQGPDCSTTTCPDECNDNGRCVDGRCVCYEGYTGEDCSQLRCPNDCSDKGHCVDGRCVCFEGFTGDDCSQLRCPNDCLDNGVCVNGVCVCNEGFFGDDCSQVMGPEGLRLLRALEESLLVEWDSVAGAEYYVLTYYPEGDEGALQRVKVPNTENSYLITGLTPGVTYIVQVYAVIKEITSKADRLEASTVVSSVDGIRVLGQTEDSIQVDWKNPAAEIDHFKLTHANPAGQEEEENVPKSQEARTKHTIIGLYPGTEYLITVQAIRGTYEGKSSSVTGVTDIDAPTKLVTREVTENTATVSWDRVQADVDGYMISYTSADGSSKEFRVGADSTSYRLTGLRPGVIYTVYIWAFKGSRTSRKISTEAETEIDAPANLETIEVTEDTATVSWDRVQADIDGYMISYTSADGSSKEFRVGADSTSYRLTGLRPGVIYTVYIWAFKGSRTSRKSSTEAETDIDAPINLATREVTEDTATVSWDRVQADIDGYMISYVSADGSSREFRVGADSTSYRLTGLRPGVIYTVYIWAFKGSRTSRKSSTEAETDIDAPTNLVTREVTEDTATVSWDRVQADVDGYMISYTSADGSSKEFRVGADSTSYRLTGLRPGVIYTVYIWAFKGSRTSKKSSTEAETEIDAPTNLKASGIQRDSAMLTWKPPLAAIEGYILTYKAEDGSSQLVEKQLARGERRISLTGLETGKKYIVTLIAYRGAKRSRVVEIAFSTVGLAFPFPMDCTQIMKNGNTDSGVYTIYVNNDRTKPMQVFCDMTTDGGGWVVFQRRTNGKLDFMKRWRQYIQGFGNLTEEFWLGLEKIHELTNTPTQYELRVDLRLGSESTYAVYDNFKVAPVRQKFKLTVGNYRGTAGDAMTYHQDRPFSTIDSDNDIALGNCALTHRGAWWYKNCHLANLNGKYGDNRHSVGVNWEPWKGHLVSLDYTEMKIRPVGAAMGRKKRSLGNKSRTGHAK</sequence>
<feature type="domain" description="Fibronectin type-III" evidence="11">
    <location>
        <begin position="263"/>
        <end position="354"/>
    </location>
</feature>
<evidence type="ECO:0000313" key="13">
    <source>
        <dbReference type="EMBL" id="KAG7456959.1"/>
    </source>
</evidence>
<feature type="domain" description="Fibrinogen C-terminal" evidence="12">
    <location>
        <begin position="883"/>
        <end position="1099"/>
    </location>
</feature>
<accession>A0A9D3PCE6</accession>
<keyword evidence="9" id="KW-0325">Glycoprotein</keyword>
<dbReference type="FunFam" id="2.10.25.10:FF:000001">
    <property type="entry name" value="Tenascin C"/>
    <property type="match status" value="3"/>
</dbReference>
<dbReference type="InterPro" id="IPR036056">
    <property type="entry name" value="Fibrinogen-like_C"/>
</dbReference>
<dbReference type="PROSITE" id="PS00022">
    <property type="entry name" value="EGF_1"/>
    <property type="match status" value="2"/>
</dbReference>
<evidence type="ECO:0000256" key="1">
    <source>
        <dbReference type="ARBA" id="ARBA00004498"/>
    </source>
</evidence>
<dbReference type="PROSITE" id="PS50853">
    <property type="entry name" value="FN3"/>
    <property type="match status" value="6"/>
</dbReference>
<dbReference type="FunFam" id="3.90.215.10:FF:000001">
    <property type="entry name" value="Tenascin isoform 1"/>
    <property type="match status" value="1"/>
</dbReference>
<dbReference type="Gene3D" id="2.60.40.10">
    <property type="entry name" value="Immunoglobulins"/>
    <property type="match status" value="7"/>
</dbReference>
<dbReference type="Gene3D" id="3.90.215.10">
    <property type="entry name" value="Gamma Fibrinogen, chain A, domain 1"/>
    <property type="match status" value="1"/>
</dbReference>
<comment type="similarity">
    <text evidence="2">Belongs to the tenascin family.</text>
</comment>
<dbReference type="InterPro" id="IPR000742">
    <property type="entry name" value="EGF"/>
</dbReference>
<evidence type="ECO:0000256" key="9">
    <source>
        <dbReference type="ARBA" id="ARBA00023180"/>
    </source>
</evidence>
<dbReference type="PROSITE" id="PS00514">
    <property type="entry name" value="FIBRINOGEN_C_1"/>
    <property type="match status" value="1"/>
</dbReference>
<dbReference type="InterPro" id="IPR013783">
    <property type="entry name" value="Ig-like_fold"/>
</dbReference>
<keyword evidence="6 10" id="KW-0732">Signal</keyword>
<dbReference type="PANTHER" id="PTHR46708">
    <property type="entry name" value="TENASCIN"/>
    <property type="match status" value="1"/>
</dbReference>
<evidence type="ECO:0000256" key="3">
    <source>
        <dbReference type="ARBA" id="ARBA00022525"/>
    </source>
</evidence>
<keyword evidence="7" id="KW-0677">Repeat</keyword>
<feature type="domain" description="Fibronectin type-III" evidence="11">
    <location>
        <begin position="797"/>
        <end position="885"/>
    </location>
</feature>
<evidence type="ECO:0008006" key="15">
    <source>
        <dbReference type="Google" id="ProtNLM"/>
    </source>
</evidence>
<evidence type="ECO:0000259" key="12">
    <source>
        <dbReference type="PROSITE" id="PS51406"/>
    </source>
</evidence>
<dbReference type="CDD" id="cd00063">
    <property type="entry name" value="FN3"/>
    <property type="match status" value="7"/>
</dbReference>
<evidence type="ECO:0000256" key="5">
    <source>
        <dbReference type="ARBA" id="ARBA00022536"/>
    </source>
</evidence>
<keyword evidence="3" id="KW-0964">Secreted</keyword>
<dbReference type="InterPro" id="IPR020837">
    <property type="entry name" value="Fibrinogen_CS"/>
</dbReference>
<evidence type="ECO:0000313" key="14">
    <source>
        <dbReference type="Proteomes" id="UP001046870"/>
    </source>
</evidence>
<dbReference type="InterPro" id="IPR036116">
    <property type="entry name" value="FN3_sf"/>
</dbReference>
<dbReference type="GO" id="GO:0005615">
    <property type="term" value="C:extracellular space"/>
    <property type="evidence" value="ECO:0007669"/>
    <property type="project" value="TreeGrafter"/>
</dbReference>
<dbReference type="GO" id="GO:0030155">
    <property type="term" value="P:regulation of cell adhesion"/>
    <property type="evidence" value="ECO:0007669"/>
    <property type="project" value="TreeGrafter"/>
</dbReference>
<dbReference type="PROSITE" id="PS51406">
    <property type="entry name" value="FIBRINOGEN_C_2"/>
    <property type="match status" value="1"/>
</dbReference>
<dbReference type="SUPFAM" id="SSF56496">
    <property type="entry name" value="Fibrinogen C-terminal domain-like"/>
    <property type="match status" value="1"/>
</dbReference>
<evidence type="ECO:0000256" key="8">
    <source>
        <dbReference type="ARBA" id="ARBA00023157"/>
    </source>
</evidence>
<dbReference type="NCBIfam" id="NF040941">
    <property type="entry name" value="GGGWT_bact"/>
    <property type="match status" value="1"/>
</dbReference>
<dbReference type="SMART" id="SM00186">
    <property type="entry name" value="FBG"/>
    <property type="match status" value="1"/>
</dbReference>
<dbReference type="EMBL" id="JAFDVH010000022">
    <property type="protein sequence ID" value="KAG7456959.1"/>
    <property type="molecule type" value="Genomic_DNA"/>
</dbReference>
<dbReference type="Gene3D" id="2.10.25.10">
    <property type="entry name" value="Laminin"/>
    <property type="match status" value="3"/>
</dbReference>
<dbReference type="SUPFAM" id="SSF49265">
    <property type="entry name" value="Fibronectin type III"/>
    <property type="match status" value="4"/>
</dbReference>
<feature type="signal peptide" evidence="10">
    <location>
        <begin position="1"/>
        <end position="27"/>
    </location>
</feature>
<proteinExistence type="inferred from homology"/>
<dbReference type="Proteomes" id="UP001046870">
    <property type="component" value="Chromosome 22"/>
</dbReference>
<dbReference type="GO" id="GO:0098966">
    <property type="term" value="C:perisynaptic extracellular matrix"/>
    <property type="evidence" value="ECO:0007669"/>
    <property type="project" value="TreeGrafter"/>
</dbReference>
<evidence type="ECO:0000259" key="11">
    <source>
        <dbReference type="PROSITE" id="PS50853"/>
    </source>
</evidence>
<keyword evidence="8" id="KW-1015">Disulfide bond</keyword>
<dbReference type="OrthoDB" id="2154780at2759"/>
<organism evidence="13 14">
    <name type="scientific">Megalops atlanticus</name>
    <name type="common">Tarpon</name>
    <name type="synonym">Clupea gigantea</name>
    <dbReference type="NCBI Taxonomy" id="7932"/>
    <lineage>
        <taxon>Eukaryota</taxon>
        <taxon>Metazoa</taxon>
        <taxon>Chordata</taxon>
        <taxon>Craniata</taxon>
        <taxon>Vertebrata</taxon>
        <taxon>Euteleostomi</taxon>
        <taxon>Actinopterygii</taxon>
        <taxon>Neopterygii</taxon>
        <taxon>Teleostei</taxon>
        <taxon>Elopiformes</taxon>
        <taxon>Megalopidae</taxon>
        <taxon>Megalops</taxon>
    </lineage>
</organism>
<comment type="subcellular location">
    <subcellularLocation>
        <location evidence="1">Secreted</location>
        <location evidence="1">Extracellular space</location>
        <location evidence="1">Extracellular matrix</location>
    </subcellularLocation>
</comment>
<dbReference type="InterPro" id="IPR050991">
    <property type="entry name" value="ECM_Regulatory_Proteins"/>
</dbReference>
<dbReference type="PROSITE" id="PS01186">
    <property type="entry name" value="EGF_2"/>
    <property type="match status" value="2"/>
</dbReference>
<feature type="domain" description="Fibronectin type-III" evidence="11">
    <location>
        <begin position="443"/>
        <end position="530"/>
    </location>
</feature>
<dbReference type="CDD" id="cd00087">
    <property type="entry name" value="FReD"/>
    <property type="match status" value="1"/>
</dbReference>
<evidence type="ECO:0000256" key="10">
    <source>
        <dbReference type="SAM" id="SignalP"/>
    </source>
</evidence>
<keyword evidence="14" id="KW-1185">Reference proteome</keyword>
<evidence type="ECO:0000256" key="6">
    <source>
        <dbReference type="ARBA" id="ARBA00022729"/>
    </source>
</evidence>
<feature type="domain" description="Fibronectin type-III" evidence="11">
    <location>
        <begin position="621"/>
        <end position="706"/>
    </location>
</feature>
<protein>
    <recommendedName>
        <fullName evidence="15">Tenascin N</fullName>
    </recommendedName>
</protein>
<feature type="domain" description="Fibronectin type-III" evidence="11">
    <location>
        <begin position="531"/>
        <end position="620"/>
    </location>
</feature>
<dbReference type="Pfam" id="PF25024">
    <property type="entry name" value="EGF_TEN"/>
    <property type="match status" value="1"/>
</dbReference>
<dbReference type="InterPro" id="IPR002181">
    <property type="entry name" value="Fibrinogen_a/b/g_C_dom"/>
</dbReference>
<reference evidence="13" key="1">
    <citation type="submission" date="2021-01" db="EMBL/GenBank/DDBJ databases">
        <authorList>
            <person name="Zahm M."/>
            <person name="Roques C."/>
            <person name="Cabau C."/>
            <person name="Klopp C."/>
            <person name="Donnadieu C."/>
            <person name="Jouanno E."/>
            <person name="Lampietro C."/>
            <person name="Louis A."/>
            <person name="Herpin A."/>
            <person name="Echchiki A."/>
            <person name="Berthelot C."/>
            <person name="Parey E."/>
            <person name="Roest-Crollius H."/>
            <person name="Braasch I."/>
            <person name="Postlethwait J."/>
            <person name="Bobe J."/>
            <person name="Montfort J."/>
            <person name="Bouchez O."/>
            <person name="Begum T."/>
            <person name="Mejri S."/>
            <person name="Adams A."/>
            <person name="Chen W.-J."/>
            <person name="Guiguen Y."/>
        </authorList>
    </citation>
    <scope>NUCLEOTIDE SEQUENCE</scope>
    <source>
        <strain evidence="13">YG-15Mar2019-1</strain>
        <tissue evidence="13">Brain</tissue>
    </source>
</reference>
<dbReference type="PANTHER" id="PTHR46708:SF12">
    <property type="entry name" value="TENASCIN N"/>
    <property type="match status" value="1"/>
</dbReference>
<keyword evidence="4" id="KW-0272">Extracellular matrix</keyword>
<feature type="chain" id="PRO_5039675956" description="Tenascin N" evidence="10">
    <location>
        <begin position="28"/>
        <end position="1119"/>
    </location>
</feature>
<dbReference type="InterPro" id="IPR003961">
    <property type="entry name" value="FN3_dom"/>
</dbReference>
<evidence type="ECO:0000256" key="7">
    <source>
        <dbReference type="ARBA" id="ARBA00022737"/>
    </source>
</evidence>